<dbReference type="Proteomes" id="UP001341281">
    <property type="component" value="Chromosome 06"/>
</dbReference>
<dbReference type="EMBL" id="CP144750">
    <property type="protein sequence ID" value="WVZ80076.1"/>
    <property type="molecule type" value="Genomic_DNA"/>
</dbReference>
<name>A0AAQ3X093_PASNO</name>
<sequence length="95" mass="10350">MASATFESHFHEAKPKQSTLPPSPTRSLSYPPPACPKLPASGCPRVSLAVTACADELWAADPRASQHRFLPPLRRHCCPCSRRGRGRSLKSSLDL</sequence>
<organism evidence="2 3">
    <name type="scientific">Paspalum notatum var. saurae</name>
    <dbReference type="NCBI Taxonomy" id="547442"/>
    <lineage>
        <taxon>Eukaryota</taxon>
        <taxon>Viridiplantae</taxon>
        <taxon>Streptophyta</taxon>
        <taxon>Embryophyta</taxon>
        <taxon>Tracheophyta</taxon>
        <taxon>Spermatophyta</taxon>
        <taxon>Magnoliopsida</taxon>
        <taxon>Liliopsida</taxon>
        <taxon>Poales</taxon>
        <taxon>Poaceae</taxon>
        <taxon>PACMAD clade</taxon>
        <taxon>Panicoideae</taxon>
        <taxon>Andropogonodae</taxon>
        <taxon>Paspaleae</taxon>
        <taxon>Paspalinae</taxon>
        <taxon>Paspalum</taxon>
    </lineage>
</organism>
<dbReference type="AlphaFoldDB" id="A0AAQ3X093"/>
<keyword evidence="3" id="KW-1185">Reference proteome</keyword>
<evidence type="ECO:0000256" key="1">
    <source>
        <dbReference type="SAM" id="MobiDB-lite"/>
    </source>
</evidence>
<reference evidence="2 3" key="1">
    <citation type="submission" date="2024-02" db="EMBL/GenBank/DDBJ databases">
        <title>High-quality chromosome-scale genome assembly of Pensacola bahiagrass (Paspalum notatum Flugge var. saurae).</title>
        <authorList>
            <person name="Vega J.M."/>
            <person name="Podio M."/>
            <person name="Orjuela J."/>
            <person name="Siena L.A."/>
            <person name="Pessino S.C."/>
            <person name="Combes M.C."/>
            <person name="Mariac C."/>
            <person name="Albertini E."/>
            <person name="Pupilli F."/>
            <person name="Ortiz J.P.A."/>
            <person name="Leblanc O."/>
        </authorList>
    </citation>
    <scope>NUCLEOTIDE SEQUENCE [LARGE SCALE GENOMIC DNA]</scope>
    <source>
        <strain evidence="2">R1</strain>
        <tissue evidence="2">Leaf</tissue>
    </source>
</reference>
<evidence type="ECO:0000313" key="3">
    <source>
        <dbReference type="Proteomes" id="UP001341281"/>
    </source>
</evidence>
<protein>
    <submittedName>
        <fullName evidence="2">Uncharacterized protein</fullName>
    </submittedName>
</protein>
<evidence type="ECO:0000313" key="2">
    <source>
        <dbReference type="EMBL" id="WVZ80076.1"/>
    </source>
</evidence>
<gene>
    <name evidence="2" type="ORF">U9M48_027583</name>
</gene>
<proteinExistence type="predicted"/>
<feature type="region of interest" description="Disordered" evidence="1">
    <location>
        <begin position="1"/>
        <end position="31"/>
    </location>
</feature>
<accession>A0AAQ3X093</accession>